<evidence type="ECO:0000256" key="1">
    <source>
        <dbReference type="SAM" id="MobiDB-lite"/>
    </source>
</evidence>
<dbReference type="PROSITE" id="PS50940">
    <property type="entry name" value="CHIT_BIND_II"/>
    <property type="match status" value="1"/>
</dbReference>
<dbReference type="SMART" id="SM00327">
    <property type="entry name" value="VWA"/>
    <property type="match status" value="1"/>
</dbReference>
<feature type="domain" description="Chitin-binding type-2" evidence="4">
    <location>
        <begin position="452"/>
        <end position="516"/>
    </location>
</feature>
<dbReference type="SUPFAM" id="SSF53300">
    <property type="entry name" value="vWA-like"/>
    <property type="match status" value="1"/>
</dbReference>
<evidence type="ECO:0000259" key="3">
    <source>
        <dbReference type="PROSITE" id="PS50234"/>
    </source>
</evidence>
<dbReference type="InterPro" id="IPR002557">
    <property type="entry name" value="Chitin-bd_dom"/>
</dbReference>
<evidence type="ECO:0000313" key="5">
    <source>
        <dbReference type="EMBL" id="WAR03232.1"/>
    </source>
</evidence>
<dbReference type="PANTHER" id="PTHR22588">
    <property type="entry name" value="VWFA DOMAIN-CONTAINING PROTEIN"/>
    <property type="match status" value="1"/>
</dbReference>
<accession>A0ABY7DZQ8</accession>
<protein>
    <submittedName>
        <fullName evidence="5">PIF-like protein</fullName>
    </submittedName>
</protein>
<evidence type="ECO:0000313" key="6">
    <source>
        <dbReference type="Proteomes" id="UP001164746"/>
    </source>
</evidence>
<feature type="chain" id="PRO_5047312791" evidence="2">
    <location>
        <begin position="23"/>
        <end position="828"/>
    </location>
</feature>
<dbReference type="CDD" id="cd01450">
    <property type="entry name" value="vWFA_subfamily_ECM"/>
    <property type="match status" value="1"/>
</dbReference>
<dbReference type="PROSITE" id="PS50234">
    <property type="entry name" value="VWFA"/>
    <property type="match status" value="1"/>
</dbReference>
<keyword evidence="6" id="KW-1185">Reference proteome</keyword>
<dbReference type="PRINTS" id="PR00453">
    <property type="entry name" value="VWFADOMAIN"/>
</dbReference>
<dbReference type="Proteomes" id="UP001164746">
    <property type="component" value="Chromosome 4"/>
</dbReference>
<feature type="region of interest" description="Disordered" evidence="1">
    <location>
        <begin position="257"/>
        <end position="281"/>
    </location>
</feature>
<feature type="signal peptide" evidence="2">
    <location>
        <begin position="1"/>
        <end position="22"/>
    </location>
</feature>
<sequence>MPRKSSMLGVLSAFAFITIVFAQQGGQDATAMSGCHPIADIIFLLDGSDSISDQEFAQQRDFVRRFVEMSGHVGPDSIRVGVAVVSSGIGDELPLSSNMSRDALLVGIQRLAQPQEGSRTDLGRRGVLRIGVVLTDGRAKFERATEGEAQVAKDGGVFLVAIGVGRLIKTVELEKIASTKNNAYNLEPLELSTRMLYETVQYLGAEACSGHFLVDQVNKPDPGTPHTASKAGSMVSEALTATVMDLPVAATPLVATTATGTKSTTNTETTSRLTPRPKRTRPTSMAMVTEALVQPSTRAPPITVETIQENELPFAKPSMAESHGNTLTQIQRLLIPDMATGPNENGFHVPAQTVEEALASLQRNVHPGTQPAQQTFADKVKDIAMQFMDNQIFGPPASERISMDAGRNRVYVEPALGVGQTQKVTSTTTRKPTPTTTPKIKAPINKTEFFITEQCSKGHFIDGISYTYVADSCTEFLQCSHDNGQVRVRRIRCPFETFFDDTKTVCQHYRKTSCWRDPCYDFTVHSYGHPDRCRSYWRCEGGMSVPTCCASGTVYTPEVGCTRNTSCEDTCMDFGSIDKMTATSQCKMLAIPEDPHFYFEWVAGMGWLVRRCALGSTFSQAQCTCRVTNEVISRSCRPEFYLDFKGSIKDMSGNNIYMGNTNVALDGDTGFFNGAAVLTLWRFSGMSFGDKVTITFRFRVSVTAPKGELMHLVSNCCHQCREEPKPSLDIAIIPGDRGGIAVFSITTREAGETFLFVPYKDTITGWNWLHFRYDGLTLSGAINQQSASRETIGRLEAKTEALIIGACGQKGTFNGFIDQFKFYMCNPR</sequence>
<evidence type="ECO:0000256" key="2">
    <source>
        <dbReference type="SAM" id="SignalP"/>
    </source>
</evidence>
<feature type="compositionally biased region" description="Low complexity" evidence="1">
    <location>
        <begin position="257"/>
        <end position="274"/>
    </location>
</feature>
<gene>
    <name evidence="5" type="ORF">MAR_009790</name>
</gene>
<dbReference type="InterPro" id="IPR052229">
    <property type="entry name" value="Collagen-VI/PIF"/>
</dbReference>
<dbReference type="SMART" id="SM00494">
    <property type="entry name" value="ChtBD2"/>
    <property type="match status" value="2"/>
</dbReference>
<dbReference type="PANTHER" id="PTHR22588:SF3">
    <property type="entry name" value="VWFA DOMAIN-CONTAINING PROTEIN"/>
    <property type="match status" value="1"/>
</dbReference>
<dbReference type="EMBL" id="CP111015">
    <property type="protein sequence ID" value="WAR03232.1"/>
    <property type="molecule type" value="Genomic_DNA"/>
</dbReference>
<proteinExistence type="predicted"/>
<evidence type="ECO:0000259" key="4">
    <source>
        <dbReference type="PROSITE" id="PS50940"/>
    </source>
</evidence>
<dbReference type="InterPro" id="IPR036465">
    <property type="entry name" value="vWFA_dom_sf"/>
</dbReference>
<name>A0ABY7DZQ8_MYAAR</name>
<organism evidence="5 6">
    <name type="scientific">Mya arenaria</name>
    <name type="common">Soft-shell clam</name>
    <dbReference type="NCBI Taxonomy" id="6604"/>
    <lineage>
        <taxon>Eukaryota</taxon>
        <taxon>Metazoa</taxon>
        <taxon>Spiralia</taxon>
        <taxon>Lophotrochozoa</taxon>
        <taxon>Mollusca</taxon>
        <taxon>Bivalvia</taxon>
        <taxon>Autobranchia</taxon>
        <taxon>Heteroconchia</taxon>
        <taxon>Euheterodonta</taxon>
        <taxon>Imparidentia</taxon>
        <taxon>Neoheterodontei</taxon>
        <taxon>Myida</taxon>
        <taxon>Myoidea</taxon>
        <taxon>Myidae</taxon>
        <taxon>Mya</taxon>
    </lineage>
</organism>
<feature type="domain" description="VWFA" evidence="3">
    <location>
        <begin position="40"/>
        <end position="203"/>
    </location>
</feature>
<keyword evidence="2" id="KW-0732">Signal</keyword>
<dbReference type="Pfam" id="PF00092">
    <property type="entry name" value="VWA"/>
    <property type="match status" value="1"/>
</dbReference>
<dbReference type="Gene3D" id="3.40.50.410">
    <property type="entry name" value="von Willebrand factor, type A domain"/>
    <property type="match status" value="1"/>
</dbReference>
<dbReference type="InterPro" id="IPR002035">
    <property type="entry name" value="VWF_A"/>
</dbReference>
<reference evidence="5" key="1">
    <citation type="submission" date="2022-11" db="EMBL/GenBank/DDBJ databases">
        <title>Centuries of genome instability and evolution in soft-shell clam transmissible cancer (bioRxiv).</title>
        <authorList>
            <person name="Hart S.F.M."/>
            <person name="Yonemitsu M.A."/>
            <person name="Giersch R.M."/>
            <person name="Beal B.F."/>
            <person name="Arriagada G."/>
            <person name="Davis B.W."/>
            <person name="Ostrander E.A."/>
            <person name="Goff S.P."/>
            <person name="Metzger M.J."/>
        </authorList>
    </citation>
    <scope>NUCLEOTIDE SEQUENCE</scope>
    <source>
        <strain evidence="5">MELC-2E11</strain>
        <tissue evidence="5">Siphon/mantle</tissue>
    </source>
</reference>